<keyword evidence="6" id="KW-0961">Cell wall biogenesis/degradation</keyword>
<evidence type="ECO:0000256" key="1">
    <source>
        <dbReference type="ARBA" id="ARBA00007164"/>
    </source>
</evidence>
<feature type="active site" evidence="7">
    <location>
        <position position="113"/>
    </location>
</feature>
<dbReference type="eggNOG" id="COG1686">
    <property type="taxonomic scope" value="Bacteria"/>
</dbReference>
<evidence type="ECO:0000256" key="2">
    <source>
        <dbReference type="ARBA" id="ARBA00022729"/>
    </source>
</evidence>
<dbReference type="GO" id="GO:0009252">
    <property type="term" value="P:peptidoglycan biosynthetic process"/>
    <property type="evidence" value="ECO:0007669"/>
    <property type="project" value="UniProtKB-KW"/>
</dbReference>
<dbReference type="InParanoid" id="U2FJU1"/>
<feature type="domain" description="Peptidase S11 D-alanyl-D-alanine carboxypeptidase A N-terminal" evidence="11">
    <location>
        <begin position="25"/>
        <end position="250"/>
    </location>
</feature>
<dbReference type="Pfam" id="PF00768">
    <property type="entry name" value="Peptidase_S11"/>
    <property type="match status" value="1"/>
</dbReference>
<evidence type="ECO:0000256" key="8">
    <source>
        <dbReference type="PIRSR" id="PIRSR618044-2"/>
    </source>
</evidence>
<gene>
    <name evidence="12" type="ORF">HLPCO_000694</name>
</gene>
<dbReference type="MEROPS" id="S11.004"/>
<evidence type="ECO:0000256" key="9">
    <source>
        <dbReference type="RuleBase" id="RU004016"/>
    </source>
</evidence>
<keyword evidence="3 12" id="KW-0378">Hydrolase</keyword>
<proteinExistence type="inferred from homology"/>
<dbReference type="InterPro" id="IPR012338">
    <property type="entry name" value="Beta-lactam/transpept-like"/>
</dbReference>
<feature type="active site" description="Acyl-ester intermediate" evidence="7">
    <location>
        <position position="58"/>
    </location>
</feature>
<dbReference type="GO" id="GO:0008360">
    <property type="term" value="P:regulation of cell shape"/>
    <property type="evidence" value="ECO:0007669"/>
    <property type="project" value="UniProtKB-KW"/>
</dbReference>
<feature type="signal peptide" evidence="10">
    <location>
        <begin position="1"/>
        <end position="25"/>
    </location>
</feature>
<dbReference type="GO" id="GO:0009002">
    <property type="term" value="F:serine-type D-Ala-D-Ala carboxypeptidase activity"/>
    <property type="evidence" value="ECO:0007669"/>
    <property type="project" value="UniProtKB-EC"/>
</dbReference>
<protein>
    <submittedName>
        <fullName evidence="12">D-alanyl-D-alanine carboxypeptidase penicillin-binding protein 5-6</fullName>
        <ecNumber evidence="12">3.4.16.4</ecNumber>
    </submittedName>
</protein>
<keyword evidence="12" id="KW-0121">Carboxypeptidase</keyword>
<keyword evidence="5" id="KW-0573">Peptidoglycan synthesis</keyword>
<evidence type="ECO:0000256" key="5">
    <source>
        <dbReference type="ARBA" id="ARBA00022984"/>
    </source>
</evidence>
<dbReference type="Proteomes" id="UP000005707">
    <property type="component" value="Unassembled WGS sequence"/>
</dbReference>
<dbReference type="STRING" id="1033810.HLPCO_000694"/>
<feature type="binding site" evidence="8">
    <location>
        <position position="220"/>
    </location>
    <ligand>
        <name>substrate</name>
    </ligand>
</feature>
<accession>U2FJU1</accession>
<comment type="caution">
    <text evidence="12">The sequence shown here is derived from an EMBL/GenBank/DDBJ whole genome shotgun (WGS) entry which is preliminary data.</text>
</comment>
<dbReference type="InterPro" id="IPR018044">
    <property type="entry name" value="Peptidase_S11"/>
</dbReference>
<keyword evidence="12" id="KW-0645">Protease</keyword>
<comment type="similarity">
    <text evidence="1 9">Belongs to the peptidase S11 family.</text>
</comment>
<evidence type="ECO:0000313" key="12">
    <source>
        <dbReference type="EMBL" id="ERJ13085.1"/>
    </source>
</evidence>
<evidence type="ECO:0000256" key="3">
    <source>
        <dbReference type="ARBA" id="ARBA00022801"/>
    </source>
</evidence>
<keyword evidence="4" id="KW-0133">Cell shape</keyword>
<dbReference type="Gene3D" id="3.40.710.10">
    <property type="entry name" value="DD-peptidase/beta-lactamase superfamily"/>
    <property type="match status" value="1"/>
</dbReference>
<dbReference type="RefSeq" id="WP_008826905.1">
    <property type="nucleotide sequence ID" value="NZ_AFNU02000002.1"/>
</dbReference>
<feature type="active site" description="Proton acceptor" evidence="7">
    <location>
        <position position="61"/>
    </location>
</feature>
<evidence type="ECO:0000256" key="6">
    <source>
        <dbReference type="ARBA" id="ARBA00023316"/>
    </source>
</evidence>
<reference evidence="12 13" key="1">
    <citation type="journal article" date="2011" name="J. Bacteriol.">
        <title>Genome sequence of Haloplasma contractile, an unusual contractile bacterium from a deep-sea anoxic brine lake.</title>
        <authorList>
            <person name="Antunes A."/>
            <person name="Alam I."/>
            <person name="El Dorry H."/>
            <person name="Siam R."/>
            <person name="Robertson A."/>
            <person name="Bajic V.B."/>
            <person name="Stingl U."/>
        </authorList>
    </citation>
    <scope>NUCLEOTIDE SEQUENCE [LARGE SCALE GENOMIC DNA]</scope>
    <source>
        <strain evidence="12 13">SSD-17B</strain>
    </source>
</reference>
<evidence type="ECO:0000259" key="11">
    <source>
        <dbReference type="Pfam" id="PF00768"/>
    </source>
</evidence>
<dbReference type="GO" id="GO:0006508">
    <property type="term" value="P:proteolysis"/>
    <property type="evidence" value="ECO:0007669"/>
    <property type="project" value="InterPro"/>
</dbReference>
<evidence type="ECO:0000313" key="13">
    <source>
        <dbReference type="Proteomes" id="UP000005707"/>
    </source>
</evidence>
<dbReference type="PANTHER" id="PTHR21581">
    <property type="entry name" value="D-ALANYL-D-ALANINE CARBOXYPEPTIDASE"/>
    <property type="match status" value="1"/>
</dbReference>
<name>U2FJU1_9MOLU</name>
<dbReference type="InterPro" id="IPR001967">
    <property type="entry name" value="Peptidase_S11_N"/>
</dbReference>
<keyword evidence="2 10" id="KW-0732">Signal</keyword>
<dbReference type="AlphaFoldDB" id="U2FJU1"/>
<feature type="chain" id="PRO_5004627595" evidence="10">
    <location>
        <begin position="26"/>
        <end position="288"/>
    </location>
</feature>
<evidence type="ECO:0000256" key="4">
    <source>
        <dbReference type="ARBA" id="ARBA00022960"/>
    </source>
</evidence>
<sequence length="288" mass="32083">MKKLLLILPILAIFFISAFSLRANAQVETSARNAVLINGNTGEILYEKNAYSPHLIASITKIMTAIVAIEAADLDSEVVISEEAAQQVGSACPLTAGDVLTLRDLLYCLMLRSGNDAAWAIGEFVAGNVDDFVKLMNQKAAAIGMEQTEFGNPSGLDEVTENYSTAYDMAILMQYAMNNKDFRELVNATTYETTSTLGIPYNWINKHRLVRNVEWVVGGKTGFTQRARRTLVTVAEKDGVQLIAVTLNAPNDWEDHMNMFEYGFEQYGIEVPNIEPEQYLRKEENEDY</sequence>
<dbReference type="SUPFAM" id="SSF56601">
    <property type="entry name" value="beta-lactamase/transpeptidase-like"/>
    <property type="match status" value="1"/>
</dbReference>
<reference evidence="12 13" key="2">
    <citation type="journal article" date="2013" name="PLoS ONE">
        <title>INDIGO - INtegrated Data Warehouse of MIcrobial GenOmes with Examples from the Red Sea Extremophiles.</title>
        <authorList>
            <person name="Alam I."/>
            <person name="Antunes A."/>
            <person name="Kamau A.A."/>
            <person name="Ba Alawi W."/>
            <person name="Kalkatawi M."/>
            <person name="Stingl U."/>
            <person name="Bajic V.B."/>
        </authorList>
    </citation>
    <scope>NUCLEOTIDE SEQUENCE [LARGE SCALE GENOMIC DNA]</scope>
    <source>
        <strain evidence="12 13">SSD-17B</strain>
    </source>
</reference>
<dbReference type="EMBL" id="AFNU02000002">
    <property type="protein sequence ID" value="ERJ13085.1"/>
    <property type="molecule type" value="Genomic_DNA"/>
</dbReference>
<dbReference type="PRINTS" id="PR00725">
    <property type="entry name" value="DADACBPTASE1"/>
</dbReference>
<dbReference type="PANTHER" id="PTHR21581:SF33">
    <property type="entry name" value="D-ALANYL-D-ALANINE CARBOXYPEPTIDASE DACB"/>
    <property type="match status" value="1"/>
</dbReference>
<evidence type="ECO:0000256" key="10">
    <source>
        <dbReference type="SAM" id="SignalP"/>
    </source>
</evidence>
<dbReference type="GO" id="GO:0071555">
    <property type="term" value="P:cell wall organization"/>
    <property type="evidence" value="ECO:0007669"/>
    <property type="project" value="UniProtKB-KW"/>
</dbReference>
<dbReference type="OrthoDB" id="9791132at2"/>
<evidence type="ECO:0000256" key="7">
    <source>
        <dbReference type="PIRSR" id="PIRSR618044-1"/>
    </source>
</evidence>
<keyword evidence="13" id="KW-1185">Reference proteome</keyword>
<organism evidence="12 13">
    <name type="scientific">Haloplasma contractile SSD-17B</name>
    <dbReference type="NCBI Taxonomy" id="1033810"/>
    <lineage>
        <taxon>Bacteria</taxon>
        <taxon>Bacillati</taxon>
        <taxon>Mycoplasmatota</taxon>
        <taxon>Mollicutes</taxon>
        <taxon>Haloplasmatales</taxon>
        <taxon>Haloplasmataceae</taxon>
        <taxon>Haloplasma</taxon>
    </lineage>
</organism>
<dbReference type="EC" id="3.4.16.4" evidence="12"/>